<dbReference type="InParanoid" id="A0A6C2YLD1"/>
<evidence type="ECO:0000313" key="1">
    <source>
        <dbReference type="EMBL" id="VIP02039.1"/>
    </source>
</evidence>
<dbReference type="EMBL" id="LR586016">
    <property type="protein sequence ID" value="VIP02039.1"/>
    <property type="molecule type" value="Genomic_DNA"/>
</dbReference>
<organism evidence="1">
    <name type="scientific">Tuwongella immobilis</name>
    <dbReference type="NCBI Taxonomy" id="692036"/>
    <lineage>
        <taxon>Bacteria</taxon>
        <taxon>Pseudomonadati</taxon>
        <taxon>Planctomycetota</taxon>
        <taxon>Planctomycetia</taxon>
        <taxon>Gemmatales</taxon>
        <taxon>Gemmataceae</taxon>
        <taxon>Tuwongella</taxon>
    </lineage>
</organism>
<dbReference type="RefSeq" id="WP_162657256.1">
    <property type="nucleotide sequence ID" value="NZ_LR593887.1"/>
</dbReference>
<proteinExistence type="predicted"/>
<gene>
    <name evidence="1" type="ORF">GMBLW1_19210</name>
</gene>
<dbReference type="AlphaFoldDB" id="A0A6C2YLD1"/>
<dbReference type="EMBL" id="LR593887">
    <property type="protein sequence ID" value="VTS00204.1"/>
    <property type="molecule type" value="Genomic_DNA"/>
</dbReference>
<keyword evidence="2" id="KW-1185">Reference proteome</keyword>
<dbReference type="KEGG" id="tim:GMBLW1_19210"/>
<name>A0A6C2YLD1_9BACT</name>
<dbReference type="Proteomes" id="UP000464378">
    <property type="component" value="Chromosome"/>
</dbReference>
<reference evidence="1" key="1">
    <citation type="submission" date="2019-04" db="EMBL/GenBank/DDBJ databases">
        <authorList>
            <consortium name="Science for Life Laboratories"/>
        </authorList>
    </citation>
    <scope>NUCLEOTIDE SEQUENCE</scope>
    <source>
        <strain evidence="1">MBLW1</strain>
    </source>
</reference>
<evidence type="ECO:0000313" key="2">
    <source>
        <dbReference type="Proteomes" id="UP000464378"/>
    </source>
</evidence>
<protein>
    <submittedName>
        <fullName evidence="1">Uncharacterized protein</fullName>
    </submittedName>
</protein>
<accession>A0A6C2YLD1</accession>
<sequence length="178" mass="19077">MTTSLTLVLVSMLSPSATPTISWQSDFATAQAMAREQHKPLAVFFTPTVGVEQVKLGAAFSANVYETLASDYVCLVVNVDTPAGKALLPMFRMPSTGGIVVSERSGDFQAFRHEGDLIVSAFEARLVKYAAADYVYTATESNPGHEAPAAAAPAQTPAMTYPSQLFNSYCPSCQRGRR</sequence>